<dbReference type="RefSeq" id="WP_147237227.1">
    <property type="nucleotide sequence ID" value="NZ_JAZHFZ010000001.1"/>
</dbReference>
<comment type="caution">
    <text evidence="2">The sequence shown here is derived from an EMBL/GenBank/DDBJ whole genome shotgun (WGS) entry which is preliminary data.</text>
</comment>
<evidence type="ECO:0000313" key="3">
    <source>
        <dbReference type="Proteomes" id="UP000321776"/>
    </source>
</evidence>
<evidence type="ECO:0000313" key="2">
    <source>
        <dbReference type="EMBL" id="TXC79553.1"/>
    </source>
</evidence>
<sequence>MNESNRAVYLTFYLGETGYMPVSPDLYRMAKAGLETAITRAYEKARGNSSRRPWRRWTWFFRFTTRNLRARVRDICSRLSGGWPVSS</sequence>
<reference evidence="1 4" key="3">
    <citation type="submission" date="2024-01" db="EMBL/GenBank/DDBJ databases">
        <title>The diversity of rhizobia nodulating Mimosa spp. in eleven states of Brazil covering several biomes is determined by host plant, location, and edaphic factors.</title>
        <authorList>
            <person name="Rouws L."/>
            <person name="Barauna A."/>
            <person name="Beukes C."/>
            <person name="De Faria S.M."/>
            <person name="Gross E."/>
            <person name="Dos Reis Junior F.B."/>
            <person name="Simon M."/>
            <person name="Maluk M."/>
            <person name="Odee D.W."/>
            <person name="Kenicer G."/>
            <person name="Young J.P.W."/>
            <person name="Reis V.M."/>
            <person name="Zilli J."/>
            <person name="James E.K."/>
        </authorList>
    </citation>
    <scope>NUCLEOTIDE SEQUENCE [LARGE SCALE GENOMIC DNA]</scope>
    <source>
        <strain evidence="1 4">JPY530</strain>
    </source>
</reference>
<name>A0A5C6V282_9BURK</name>
<gene>
    <name evidence="2" type="ORF">FRZ40_34830</name>
    <name evidence="1" type="ORF">V4C56_00115</name>
</gene>
<organism evidence="2 3">
    <name type="scientific">Paraburkholderia azotifigens</name>
    <dbReference type="NCBI Taxonomy" id="2057004"/>
    <lineage>
        <taxon>Bacteria</taxon>
        <taxon>Pseudomonadati</taxon>
        <taxon>Pseudomonadota</taxon>
        <taxon>Betaproteobacteria</taxon>
        <taxon>Burkholderiales</taxon>
        <taxon>Burkholderiaceae</taxon>
        <taxon>Paraburkholderia</taxon>
    </lineage>
</organism>
<dbReference type="AlphaFoldDB" id="A0A5C6V282"/>
<keyword evidence="4" id="KW-1185">Reference proteome</keyword>
<accession>A0A5C6V282</accession>
<reference evidence="2 3" key="1">
    <citation type="journal article" date="2018" name="Int. J. Syst. Evol. Microbiol.">
        <title>Paraburkholderia azotifigens sp. nov., a nitrogen-fixing bacterium isolated from paddy soil.</title>
        <authorList>
            <person name="Choi G.M."/>
            <person name="Im W.T."/>
        </authorList>
    </citation>
    <scope>NUCLEOTIDE SEQUENCE [LARGE SCALE GENOMIC DNA]</scope>
    <source>
        <strain evidence="2 3">NF 2-5-3</strain>
    </source>
</reference>
<evidence type="ECO:0000313" key="1">
    <source>
        <dbReference type="EMBL" id="MEM5338025.1"/>
    </source>
</evidence>
<dbReference type="EMBL" id="VOQS01000005">
    <property type="protein sequence ID" value="TXC79553.1"/>
    <property type="molecule type" value="Genomic_DNA"/>
</dbReference>
<reference evidence="2" key="2">
    <citation type="submission" date="2019-08" db="EMBL/GenBank/DDBJ databases">
        <authorList>
            <person name="Im W.-T."/>
        </authorList>
    </citation>
    <scope>NUCLEOTIDE SEQUENCE</scope>
    <source>
        <strain evidence="2">NF 2-5-3</strain>
    </source>
</reference>
<dbReference type="Proteomes" id="UP001481677">
    <property type="component" value="Unassembled WGS sequence"/>
</dbReference>
<evidence type="ECO:0000313" key="4">
    <source>
        <dbReference type="Proteomes" id="UP001481677"/>
    </source>
</evidence>
<dbReference type="EMBL" id="JAZHGA010000001">
    <property type="protein sequence ID" value="MEM5338025.1"/>
    <property type="molecule type" value="Genomic_DNA"/>
</dbReference>
<dbReference type="Proteomes" id="UP000321776">
    <property type="component" value="Unassembled WGS sequence"/>
</dbReference>
<proteinExistence type="predicted"/>
<protein>
    <submittedName>
        <fullName evidence="2">Uncharacterized protein</fullName>
    </submittedName>
</protein>